<dbReference type="STRING" id="1225476.A1D18_03840"/>
<name>A0A1J8NIP8_9COXI</name>
<dbReference type="EMBL" id="LUKY01000032">
    <property type="protein sequence ID" value="OIZ95233.1"/>
    <property type="molecule type" value="Genomic_DNA"/>
</dbReference>
<dbReference type="Proteomes" id="UP000183924">
    <property type="component" value="Unassembled WGS sequence"/>
</dbReference>
<sequence>MAIPQPEKELDAAFLTAWQLKEKIKENYISRTRHIHLKKDEIQEEIIGFIKSNREVVKRYIENKTTTEDILLAQIMKQFEGIHKTIESYKQTRKFFQNNPNNFIKEIEKKLKDINEIFNMLHWKYPDIPAESIKLTTDPRFNR</sequence>
<evidence type="ECO:0000313" key="2">
    <source>
        <dbReference type="Proteomes" id="UP000183924"/>
    </source>
</evidence>
<keyword evidence="2" id="KW-1185">Reference proteome</keyword>
<dbReference type="OrthoDB" id="9984248at2"/>
<comment type="caution">
    <text evidence="1">The sequence shown here is derived from an EMBL/GenBank/DDBJ whole genome shotgun (WGS) entry which is preliminary data.</text>
</comment>
<evidence type="ECO:0000313" key="1">
    <source>
        <dbReference type="EMBL" id="OIZ95233.1"/>
    </source>
</evidence>
<dbReference type="AlphaFoldDB" id="A0A1J8NIP8"/>
<protein>
    <submittedName>
        <fullName evidence="1">Uncharacterized protein</fullName>
    </submittedName>
</protein>
<organism evidence="1 2">
    <name type="scientific">Candidatus Rickettsiella isopodorum</name>
    <dbReference type="NCBI Taxonomy" id="1225476"/>
    <lineage>
        <taxon>Bacteria</taxon>
        <taxon>Pseudomonadati</taxon>
        <taxon>Pseudomonadota</taxon>
        <taxon>Gammaproteobacteria</taxon>
        <taxon>Legionellales</taxon>
        <taxon>Coxiellaceae</taxon>
        <taxon>Rickettsiella</taxon>
    </lineage>
</organism>
<gene>
    <name evidence="1" type="ORF">A1D18_03840</name>
</gene>
<reference evidence="1 2" key="1">
    <citation type="submission" date="2016-03" db="EMBL/GenBank/DDBJ databases">
        <title>Comparative genomics of Rickettsiella.</title>
        <authorList>
            <person name="Chandler C."/>
            <person name="Wang Y."/>
        </authorList>
    </citation>
    <scope>NUCLEOTIDE SEQUENCE [LARGE SCALE GENOMIC DNA]</scope>
    <source>
        <strain evidence="1 2">RCFS May 2013</strain>
    </source>
</reference>
<accession>A0A1J8NIP8</accession>
<proteinExistence type="predicted"/>
<dbReference type="RefSeq" id="WP_071662493.1">
    <property type="nucleotide sequence ID" value="NZ_LUKY01000032.1"/>
</dbReference>